<dbReference type="Proteomes" id="UP000030653">
    <property type="component" value="Unassembled WGS sequence"/>
</dbReference>
<feature type="non-terminal residue" evidence="1">
    <location>
        <position position="113"/>
    </location>
</feature>
<name>M5GDP1_DACPD</name>
<dbReference type="RefSeq" id="XP_040629482.1">
    <property type="nucleotide sequence ID" value="XM_040772485.1"/>
</dbReference>
<evidence type="ECO:0000313" key="2">
    <source>
        <dbReference type="Proteomes" id="UP000030653"/>
    </source>
</evidence>
<dbReference type="HOGENOM" id="CLU_2139355_0_0_1"/>
<evidence type="ECO:0000313" key="1">
    <source>
        <dbReference type="EMBL" id="EJU02588.1"/>
    </source>
</evidence>
<protein>
    <submittedName>
        <fullName evidence="1">Uncharacterized protein</fullName>
    </submittedName>
</protein>
<dbReference type="EMBL" id="JH795861">
    <property type="protein sequence ID" value="EJU02588.1"/>
    <property type="molecule type" value="Genomic_DNA"/>
</dbReference>
<dbReference type="STRING" id="1858805.M5GDP1"/>
<accession>M5GDP1</accession>
<dbReference type="OrthoDB" id="2658212at2759"/>
<dbReference type="GeneID" id="63687547"/>
<gene>
    <name evidence="1" type="ORF">DACRYDRAFT_21650</name>
</gene>
<reference evidence="1 2" key="1">
    <citation type="journal article" date="2012" name="Science">
        <title>The Paleozoic origin of enzymatic lignin decomposition reconstructed from 31 fungal genomes.</title>
        <authorList>
            <person name="Floudas D."/>
            <person name="Binder M."/>
            <person name="Riley R."/>
            <person name="Barry K."/>
            <person name="Blanchette R.A."/>
            <person name="Henrissat B."/>
            <person name="Martinez A.T."/>
            <person name="Otillar R."/>
            <person name="Spatafora J.W."/>
            <person name="Yadav J.S."/>
            <person name="Aerts A."/>
            <person name="Benoit I."/>
            <person name="Boyd A."/>
            <person name="Carlson A."/>
            <person name="Copeland A."/>
            <person name="Coutinho P.M."/>
            <person name="de Vries R.P."/>
            <person name="Ferreira P."/>
            <person name="Findley K."/>
            <person name="Foster B."/>
            <person name="Gaskell J."/>
            <person name="Glotzer D."/>
            <person name="Gorecki P."/>
            <person name="Heitman J."/>
            <person name="Hesse C."/>
            <person name="Hori C."/>
            <person name="Igarashi K."/>
            <person name="Jurgens J.A."/>
            <person name="Kallen N."/>
            <person name="Kersten P."/>
            <person name="Kohler A."/>
            <person name="Kuees U."/>
            <person name="Kumar T.K.A."/>
            <person name="Kuo A."/>
            <person name="LaButti K."/>
            <person name="Larrondo L.F."/>
            <person name="Lindquist E."/>
            <person name="Ling A."/>
            <person name="Lombard V."/>
            <person name="Lucas S."/>
            <person name="Lundell T."/>
            <person name="Martin R."/>
            <person name="McLaughlin D.J."/>
            <person name="Morgenstern I."/>
            <person name="Morin E."/>
            <person name="Murat C."/>
            <person name="Nagy L.G."/>
            <person name="Nolan M."/>
            <person name="Ohm R.A."/>
            <person name="Patyshakuliyeva A."/>
            <person name="Rokas A."/>
            <person name="Ruiz-Duenas F.J."/>
            <person name="Sabat G."/>
            <person name="Salamov A."/>
            <person name="Samejima M."/>
            <person name="Schmutz J."/>
            <person name="Slot J.C."/>
            <person name="St John F."/>
            <person name="Stenlid J."/>
            <person name="Sun H."/>
            <person name="Sun S."/>
            <person name="Syed K."/>
            <person name="Tsang A."/>
            <person name="Wiebenga A."/>
            <person name="Young D."/>
            <person name="Pisabarro A."/>
            <person name="Eastwood D.C."/>
            <person name="Martin F."/>
            <person name="Cullen D."/>
            <person name="Grigoriev I.V."/>
            <person name="Hibbett D.S."/>
        </authorList>
    </citation>
    <scope>NUCLEOTIDE SEQUENCE [LARGE SCALE GENOMIC DNA]</scope>
    <source>
        <strain evidence="1 2">DJM-731 SS1</strain>
    </source>
</reference>
<keyword evidence="2" id="KW-1185">Reference proteome</keyword>
<dbReference type="AlphaFoldDB" id="M5GDP1"/>
<organism evidence="1 2">
    <name type="scientific">Dacryopinax primogenitus (strain DJM 731)</name>
    <name type="common">Brown rot fungus</name>
    <dbReference type="NCBI Taxonomy" id="1858805"/>
    <lineage>
        <taxon>Eukaryota</taxon>
        <taxon>Fungi</taxon>
        <taxon>Dikarya</taxon>
        <taxon>Basidiomycota</taxon>
        <taxon>Agaricomycotina</taxon>
        <taxon>Dacrymycetes</taxon>
        <taxon>Dacrymycetales</taxon>
        <taxon>Dacrymycetaceae</taxon>
        <taxon>Dacryopinax</taxon>
    </lineage>
</organism>
<sequence length="113" mass="12612">MGTPDNNRKSAQKKWKMPFAAFTGSSQLEVITVIANCGSQTELATAAIFRWIQSKQTKGRTQFEILGKLELMENKFRPFISLHDSFHTARRASGLPPSRVLSAGVWEISQTSL</sequence>
<proteinExistence type="predicted"/>